<dbReference type="GO" id="GO:0006412">
    <property type="term" value="P:translation"/>
    <property type="evidence" value="ECO:0007669"/>
    <property type="project" value="UniProtKB-UniRule"/>
</dbReference>
<evidence type="ECO:0000256" key="9">
    <source>
        <dbReference type="RuleBase" id="RU003660"/>
    </source>
</evidence>
<comment type="function">
    <text evidence="8">One of the primary rRNA binding proteins, it binds directly to 16S rRNA central domain where it helps coordinate assembly of the platform of the 30S subunit.</text>
</comment>
<dbReference type="GO" id="GO:0003735">
    <property type="term" value="F:structural constituent of ribosome"/>
    <property type="evidence" value="ECO:0007669"/>
    <property type="project" value="InterPro"/>
</dbReference>
<protein>
    <recommendedName>
        <fullName evidence="6 8">Small ribosomal subunit protein uS8</fullName>
    </recommendedName>
</protein>
<organism evidence="10 11">
    <name type="scientific">Rubrobacter taiwanensis</name>
    <dbReference type="NCBI Taxonomy" id="185139"/>
    <lineage>
        <taxon>Bacteria</taxon>
        <taxon>Bacillati</taxon>
        <taxon>Actinomycetota</taxon>
        <taxon>Rubrobacteria</taxon>
        <taxon>Rubrobacterales</taxon>
        <taxon>Rubrobacteraceae</taxon>
        <taxon>Rubrobacter</taxon>
    </lineage>
</organism>
<dbReference type="PROSITE" id="PS00053">
    <property type="entry name" value="RIBOSOMAL_S8"/>
    <property type="match status" value="1"/>
</dbReference>
<dbReference type="AlphaFoldDB" id="A0A4R1BLI2"/>
<dbReference type="Gene3D" id="3.30.1490.10">
    <property type="match status" value="1"/>
</dbReference>
<dbReference type="FunFam" id="3.30.1370.30:FF:000002">
    <property type="entry name" value="30S ribosomal protein S8"/>
    <property type="match status" value="1"/>
</dbReference>
<dbReference type="Gene3D" id="3.30.1370.30">
    <property type="match status" value="1"/>
</dbReference>
<dbReference type="InterPro" id="IPR000630">
    <property type="entry name" value="Ribosomal_uS8"/>
</dbReference>
<proteinExistence type="inferred from homology"/>
<dbReference type="Proteomes" id="UP000295244">
    <property type="component" value="Unassembled WGS sequence"/>
</dbReference>
<comment type="caution">
    <text evidence="10">The sequence shown here is derived from an EMBL/GenBank/DDBJ whole genome shotgun (WGS) entry which is preliminary data.</text>
</comment>
<dbReference type="FunFam" id="3.30.1490.10:FF:000001">
    <property type="entry name" value="30S ribosomal protein S8"/>
    <property type="match status" value="1"/>
</dbReference>
<comment type="similarity">
    <text evidence="1 8 9">Belongs to the universal ribosomal protein uS8 family.</text>
</comment>
<reference evidence="10 11" key="1">
    <citation type="submission" date="2019-03" db="EMBL/GenBank/DDBJ databases">
        <title>Whole genome sequence of a novel Rubrobacter taiwanensis strain, isolated from Yellowstone National Park.</title>
        <authorList>
            <person name="Freed S."/>
            <person name="Ramaley R.F."/>
            <person name="Kyndt J.A."/>
        </authorList>
    </citation>
    <scope>NUCLEOTIDE SEQUENCE [LARGE SCALE GENOMIC DNA]</scope>
    <source>
        <strain evidence="10 11">Yellowstone</strain>
    </source>
</reference>
<accession>A0A4R1BLI2</accession>
<dbReference type="GO" id="GO:1990904">
    <property type="term" value="C:ribonucleoprotein complex"/>
    <property type="evidence" value="ECO:0007669"/>
    <property type="project" value="UniProtKB-KW"/>
</dbReference>
<keyword evidence="5 8" id="KW-0687">Ribonucleoprotein</keyword>
<evidence type="ECO:0000313" key="10">
    <source>
        <dbReference type="EMBL" id="TCJ18253.1"/>
    </source>
</evidence>
<sequence length="133" mass="14983">MSSVNDPIADMLTRIRNAGMARHETVRVPASNMKRELARILKREGYIADYEERGNGARRDLIIHLKYGPDGERVISGLRRLSRPGRRVYRKQADIPRVLDGLGIAILSTSRGVMTDHEARRAGIGGEVLCYVW</sequence>
<dbReference type="SUPFAM" id="SSF56047">
    <property type="entry name" value="Ribosomal protein S8"/>
    <property type="match status" value="1"/>
</dbReference>
<dbReference type="GO" id="GO:0019843">
    <property type="term" value="F:rRNA binding"/>
    <property type="evidence" value="ECO:0007669"/>
    <property type="project" value="UniProtKB-UniRule"/>
</dbReference>
<dbReference type="EMBL" id="SKBU01000012">
    <property type="protein sequence ID" value="TCJ18253.1"/>
    <property type="molecule type" value="Genomic_DNA"/>
</dbReference>
<dbReference type="GO" id="GO:0005737">
    <property type="term" value="C:cytoplasm"/>
    <property type="evidence" value="ECO:0007669"/>
    <property type="project" value="UniProtKB-ARBA"/>
</dbReference>
<keyword evidence="3 8" id="KW-0694">RNA-binding</keyword>
<evidence type="ECO:0000256" key="1">
    <source>
        <dbReference type="ARBA" id="ARBA00006471"/>
    </source>
</evidence>
<gene>
    <name evidence="8" type="primary">rpsH</name>
    <name evidence="10" type="ORF">E0L93_05785</name>
</gene>
<name>A0A4R1BLI2_9ACTN</name>
<dbReference type="NCBIfam" id="NF001109">
    <property type="entry name" value="PRK00136.1"/>
    <property type="match status" value="1"/>
</dbReference>
<evidence type="ECO:0000256" key="4">
    <source>
        <dbReference type="ARBA" id="ARBA00022980"/>
    </source>
</evidence>
<dbReference type="GO" id="GO:0005840">
    <property type="term" value="C:ribosome"/>
    <property type="evidence" value="ECO:0007669"/>
    <property type="project" value="UniProtKB-KW"/>
</dbReference>
<evidence type="ECO:0000256" key="2">
    <source>
        <dbReference type="ARBA" id="ARBA00022730"/>
    </source>
</evidence>
<dbReference type="InterPro" id="IPR035987">
    <property type="entry name" value="Ribosomal_uS8_sf"/>
</dbReference>
<evidence type="ECO:0000256" key="6">
    <source>
        <dbReference type="ARBA" id="ARBA00035258"/>
    </source>
</evidence>
<comment type="subunit">
    <text evidence="7 8">Part of the 30S ribosomal subunit. Contacts proteins S5 and S12.</text>
</comment>
<dbReference type="PANTHER" id="PTHR11758">
    <property type="entry name" value="40S RIBOSOMAL PROTEIN S15A"/>
    <property type="match status" value="1"/>
</dbReference>
<evidence type="ECO:0000256" key="3">
    <source>
        <dbReference type="ARBA" id="ARBA00022884"/>
    </source>
</evidence>
<evidence type="ECO:0000256" key="8">
    <source>
        <dbReference type="HAMAP-Rule" id="MF_01302"/>
    </source>
</evidence>
<dbReference type="OrthoDB" id="9802617at2"/>
<evidence type="ECO:0000313" key="11">
    <source>
        <dbReference type="Proteomes" id="UP000295244"/>
    </source>
</evidence>
<evidence type="ECO:0000256" key="7">
    <source>
        <dbReference type="ARBA" id="ARBA00046740"/>
    </source>
</evidence>
<dbReference type="RefSeq" id="WP_132689758.1">
    <property type="nucleotide sequence ID" value="NZ_SKBU01000012.1"/>
</dbReference>
<keyword evidence="4 8" id="KW-0689">Ribosomal protein</keyword>
<keyword evidence="2 8" id="KW-0699">rRNA-binding</keyword>
<dbReference type="HAMAP" id="MF_01302_B">
    <property type="entry name" value="Ribosomal_uS8_B"/>
    <property type="match status" value="1"/>
</dbReference>
<keyword evidence="11" id="KW-1185">Reference proteome</keyword>
<evidence type="ECO:0000256" key="5">
    <source>
        <dbReference type="ARBA" id="ARBA00023274"/>
    </source>
</evidence>
<dbReference type="Pfam" id="PF00410">
    <property type="entry name" value="Ribosomal_S8"/>
    <property type="match status" value="1"/>
</dbReference>
<dbReference type="InterPro" id="IPR047863">
    <property type="entry name" value="Ribosomal_uS8_CS"/>
</dbReference>